<comment type="caution">
    <text evidence="2">The sequence shown here is derived from an EMBL/GenBank/DDBJ whole genome shotgun (WGS) entry which is preliminary data.</text>
</comment>
<reference evidence="2" key="1">
    <citation type="journal article" date="2021" name="PeerJ">
        <title>Extensive microbial diversity within the chicken gut microbiome revealed by metagenomics and culture.</title>
        <authorList>
            <person name="Gilroy R."/>
            <person name="Ravi A."/>
            <person name="Getino M."/>
            <person name="Pursley I."/>
            <person name="Horton D.L."/>
            <person name="Alikhan N.F."/>
            <person name="Baker D."/>
            <person name="Gharbi K."/>
            <person name="Hall N."/>
            <person name="Watson M."/>
            <person name="Adriaenssens E.M."/>
            <person name="Foster-Nyarko E."/>
            <person name="Jarju S."/>
            <person name="Secka A."/>
            <person name="Antonio M."/>
            <person name="Oren A."/>
            <person name="Chaudhuri R.R."/>
            <person name="La Ragione R."/>
            <person name="Hildebrand F."/>
            <person name="Pallen M.J."/>
        </authorList>
    </citation>
    <scope>NUCLEOTIDE SEQUENCE</scope>
    <source>
        <strain evidence="2">CHK180-15479</strain>
    </source>
</reference>
<accession>A0A9D2SGK3</accession>
<dbReference type="SUPFAM" id="SSF89550">
    <property type="entry name" value="PHP domain-like"/>
    <property type="match status" value="1"/>
</dbReference>
<dbReference type="Proteomes" id="UP000823910">
    <property type="component" value="Unassembled WGS sequence"/>
</dbReference>
<sequence length="330" mass="37690">MREYHGFKQNGNWYKGNIHSHTTVSDGMLTPEQSAKLYKDNGYQFMCFSEHDIFTDFREQFNTENFIILPAVESSVILYRAKGTGERYKVHHLHGILGTTEMQEAAPAGLFSHMQYIPPMKFFGEWTGAKASQEIADLLAAHGCVTTYNHPIWSRVTEDEFIHTEGISALEIFNFNTVQESNTGYDVTYWDRMLRMGRRINAFASDDNHNEGLFEDSCGGWICVQAPELSHDAIVQNFIDGNYYSSSGPQIYDWGVRDGKVWIDTSAVNHINFVAGNIINDGTTVLGKRFEDNLTHGEYTLKGHETYVRVEAVDKYGRTAWTNPIYLEWD</sequence>
<proteinExistence type="predicted"/>
<dbReference type="InterPro" id="IPR016195">
    <property type="entry name" value="Pol/histidinol_Pase-like"/>
</dbReference>
<dbReference type="InterPro" id="IPR052018">
    <property type="entry name" value="PHP_domain"/>
</dbReference>
<dbReference type="GO" id="GO:0035312">
    <property type="term" value="F:5'-3' DNA exonuclease activity"/>
    <property type="evidence" value="ECO:0007669"/>
    <property type="project" value="TreeGrafter"/>
</dbReference>
<dbReference type="NCBIfam" id="NF038032">
    <property type="entry name" value="CehA_McbA_metalo"/>
    <property type="match status" value="1"/>
</dbReference>
<dbReference type="SMART" id="SM00481">
    <property type="entry name" value="POLIIIAc"/>
    <property type="match status" value="1"/>
</dbReference>
<feature type="domain" description="Polymerase/histidinol phosphatase N-terminal" evidence="1">
    <location>
        <begin position="16"/>
        <end position="78"/>
    </location>
</feature>
<dbReference type="GO" id="GO:0004534">
    <property type="term" value="F:5'-3' RNA exonuclease activity"/>
    <property type="evidence" value="ECO:0007669"/>
    <property type="project" value="TreeGrafter"/>
</dbReference>
<protein>
    <submittedName>
        <fullName evidence="2">CehA/McbA family metallohydrolase</fullName>
    </submittedName>
</protein>
<organism evidence="2 3">
    <name type="scientific">Candidatus Enterocloster excrementipullorum</name>
    <dbReference type="NCBI Taxonomy" id="2838559"/>
    <lineage>
        <taxon>Bacteria</taxon>
        <taxon>Bacillati</taxon>
        <taxon>Bacillota</taxon>
        <taxon>Clostridia</taxon>
        <taxon>Lachnospirales</taxon>
        <taxon>Lachnospiraceae</taxon>
        <taxon>Enterocloster</taxon>
    </lineage>
</organism>
<evidence type="ECO:0000313" key="2">
    <source>
        <dbReference type="EMBL" id="HJC05405.1"/>
    </source>
</evidence>
<dbReference type="PANTHER" id="PTHR42924:SF11">
    <property type="entry name" value="POLYMERASE_HISTIDINOL PHOSPHATASE N-TERMINAL DOMAIN-CONTAINING PROTEIN"/>
    <property type="match status" value="1"/>
</dbReference>
<name>A0A9D2SGK3_9FIRM</name>
<dbReference type="Gene3D" id="3.20.20.140">
    <property type="entry name" value="Metal-dependent hydrolases"/>
    <property type="match status" value="1"/>
</dbReference>
<gene>
    <name evidence="2" type="ORF">H9704_04530</name>
</gene>
<dbReference type="InterPro" id="IPR003141">
    <property type="entry name" value="Pol/His_phosphatase_N"/>
</dbReference>
<dbReference type="PANTHER" id="PTHR42924">
    <property type="entry name" value="EXONUCLEASE"/>
    <property type="match status" value="1"/>
</dbReference>
<dbReference type="EMBL" id="DWWT01000017">
    <property type="protein sequence ID" value="HJC05405.1"/>
    <property type="molecule type" value="Genomic_DNA"/>
</dbReference>
<evidence type="ECO:0000313" key="3">
    <source>
        <dbReference type="Proteomes" id="UP000823910"/>
    </source>
</evidence>
<dbReference type="AlphaFoldDB" id="A0A9D2SGK3"/>
<reference evidence="2" key="2">
    <citation type="submission" date="2021-04" db="EMBL/GenBank/DDBJ databases">
        <authorList>
            <person name="Gilroy R."/>
        </authorList>
    </citation>
    <scope>NUCLEOTIDE SEQUENCE</scope>
    <source>
        <strain evidence="2">CHK180-15479</strain>
    </source>
</reference>
<evidence type="ECO:0000259" key="1">
    <source>
        <dbReference type="SMART" id="SM00481"/>
    </source>
</evidence>